<keyword evidence="5 15" id="KW-0378">Hydrolase</keyword>
<dbReference type="CDD" id="cd07343">
    <property type="entry name" value="M48A_Zmpste24p_like"/>
    <property type="match status" value="1"/>
</dbReference>
<dbReference type="OrthoDB" id="360839at2759"/>
<comment type="subcellular location">
    <subcellularLocation>
        <location evidence="1 15">Endoplasmic reticulum membrane</location>
        <topology evidence="1 15">Multi-pass membrane protein</topology>
    </subcellularLocation>
</comment>
<comment type="function">
    <text evidence="15">Proteolytically removes the C-terminal three residues of farnesylated proteins.</text>
</comment>
<dbReference type="FunFam" id="3.30.2010.10:FF:000002">
    <property type="entry name" value="CAAX prenyl protease"/>
    <property type="match status" value="1"/>
</dbReference>
<feature type="active site" evidence="13">
    <location>
        <position position="310"/>
    </location>
</feature>
<feature type="binding site" evidence="14">
    <location>
        <position position="309"/>
    </location>
    <ligand>
        <name>Zn(2+)</name>
        <dbReference type="ChEBI" id="CHEBI:29105"/>
        <note>catalytic</note>
    </ligand>
</feature>
<evidence type="ECO:0000256" key="13">
    <source>
        <dbReference type="PIRSR" id="PIRSR627057-1"/>
    </source>
</evidence>
<dbReference type="GO" id="GO:0046872">
    <property type="term" value="F:metal ion binding"/>
    <property type="evidence" value="ECO:0007669"/>
    <property type="project" value="UniProtKB-UniRule"/>
</dbReference>
<feature type="binding site" evidence="14">
    <location>
        <position position="387"/>
    </location>
    <ligand>
        <name>Zn(2+)</name>
        <dbReference type="ChEBI" id="CHEBI:29105"/>
        <note>catalytic</note>
    </ligand>
</feature>
<dbReference type="InterPro" id="IPR027057">
    <property type="entry name" value="CAXX_Prtase_1"/>
</dbReference>
<evidence type="ECO:0000256" key="11">
    <source>
        <dbReference type="ARBA" id="ARBA00044456"/>
    </source>
</evidence>
<evidence type="ECO:0000256" key="1">
    <source>
        <dbReference type="ARBA" id="ARBA00004477"/>
    </source>
</evidence>
<evidence type="ECO:0000256" key="5">
    <source>
        <dbReference type="ARBA" id="ARBA00022801"/>
    </source>
</evidence>
<keyword evidence="2 15" id="KW-0645">Protease</keyword>
<keyword evidence="10 15" id="KW-0472">Membrane</keyword>
<dbReference type="EMBL" id="CAJVPS010000614">
    <property type="protein sequence ID" value="CAG8498296.1"/>
    <property type="molecule type" value="Genomic_DNA"/>
</dbReference>
<evidence type="ECO:0000256" key="15">
    <source>
        <dbReference type="RuleBase" id="RU366005"/>
    </source>
</evidence>
<dbReference type="GO" id="GO:0071586">
    <property type="term" value="P:CAAX-box protein processing"/>
    <property type="evidence" value="ECO:0007669"/>
    <property type="project" value="UniProtKB-UniRule"/>
</dbReference>
<evidence type="ECO:0000256" key="10">
    <source>
        <dbReference type="ARBA" id="ARBA00023136"/>
    </source>
</evidence>
<dbReference type="Pfam" id="PF16491">
    <property type="entry name" value="Peptidase_M48_N"/>
    <property type="match status" value="1"/>
</dbReference>
<evidence type="ECO:0000256" key="2">
    <source>
        <dbReference type="ARBA" id="ARBA00022670"/>
    </source>
</evidence>
<accession>A0A9N9EZN1</accession>
<dbReference type="InterPro" id="IPR001915">
    <property type="entry name" value="Peptidase_M48"/>
</dbReference>
<protein>
    <recommendedName>
        <fullName evidence="15">CAAX prenyl protease</fullName>
        <ecNumber evidence="15">3.4.24.84</ecNumber>
    </recommendedName>
</protein>
<evidence type="ECO:0000256" key="12">
    <source>
        <dbReference type="ARBA" id="ARBA00060927"/>
    </source>
</evidence>
<sequence>MDVILNYSKEIQGALLGFEIDLQAPGTPYKEFVLGFSWVVYVFEQYLSYRQYKKLQDPNPPKSLADNKEICEKYPKAQSYSIDKAKFRFFADFLGQVETTAVIMLDGLPWMWNLAGKALEFAEFDPNQYEILQSCLFAIIWSLLSFIITLPTSLWYNFVIEERHGFNKMTLRLYVKDTLITMALFCVIGLPVLSLALYIIKWGGENFFFYVWLFVFVFNFIMLTIYPTLIQPLFNKLTPLPEGELRTKIEELASRINFPLKKLYVIDGSTRSKHSNAYFYGFFKNKRIVLFDTLIESAEIEEIVAIVGHELGHWYLNHTIKVLTIAQVQIFTLFFLFSQFINNTALYHSFGFDTRPILIGFILFNYIYSPIDHVISFLMNILSRKHEFEADAYGKKLGYAEQLKSGLIKIHTKNLGNMSNDPWYSAYHFSHPPLPERLSALIKVD</sequence>
<dbReference type="Proteomes" id="UP000789508">
    <property type="component" value="Unassembled WGS sequence"/>
</dbReference>
<feature type="transmembrane region" description="Helical" evidence="15">
    <location>
        <begin position="319"/>
        <end position="337"/>
    </location>
</feature>
<organism evidence="18 19">
    <name type="scientific">Ambispora leptoticha</name>
    <dbReference type="NCBI Taxonomy" id="144679"/>
    <lineage>
        <taxon>Eukaryota</taxon>
        <taxon>Fungi</taxon>
        <taxon>Fungi incertae sedis</taxon>
        <taxon>Mucoromycota</taxon>
        <taxon>Glomeromycotina</taxon>
        <taxon>Glomeromycetes</taxon>
        <taxon>Archaeosporales</taxon>
        <taxon>Ambisporaceae</taxon>
        <taxon>Ambispora</taxon>
    </lineage>
</organism>
<keyword evidence="4 14" id="KW-0479">Metal-binding</keyword>
<dbReference type="AlphaFoldDB" id="A0A9N9EZN1"/>
<feature type="transmembrane region" description="Helical" evidence="15">
    <location>
        <begin position="131"/>
        <end position="158"/>
    </location>
</feature>
<dbReference type="InterPro" id="IPR032456">
    <property type="entry name" value="Peptidase_M48_N"/>
</dbReference>
<keyword evidence="6 15" id="KW-0256">Endoplasmic reticulum</keyword>
<evidence type="ECO:0000256" key="3">
    <source>
        <dbReference type="ARBA" id="ARBA00022692"/>
    </source>
</evidence>
<name>A0A9N9EZN1_9GLOM</name>
<keyword evidence="3 15" id="KW-0812">Transmembrane</keyword>
<evidence type="ECO:0000256" key="4">
    <source>
        <dbReference type="ARBA" id="ARBA00022723"/>
    </source>
</evidence>
<feature type="transmembrane region" description="Helical" evidence="15">
    <location>
        <begin position="357"/>
        <end position="378"/>
    </location>
</feature>
<comment type="cofactor">
    <cofactor evidence="14 15">
        <name>Zn(2+)</name>
        <dbReference type="ChEBI" id="CHEBI:29105"/>
    </cofactor>
    <text evidence="14 15">Binds 1 zinc ion per subunit.</text>
</comment>
<feature type="domain" description="Peptidase M48" evidence="16">
    <location>
        <begin position="240"/>
        <end position="441"/>
    </location>
</feature>
<evidence type="ECO:0000256" key="14">
    <source>
        <dbReference type="PIRSR" id="PIRSR627057-2"/>
    </source>
</evidence>
<dbReference type="PANTHER" id="PTHR10120">
    <property type="entry name" value="CAAX PRENYL PROTEASE 1"/>
    <property type="match status" value="1"/>
</dbReference>
<evidence type="ECO:0000259" key="16">
    <source>
        <dbReference type="Pfam" id="PF01435"/>
    </source>
</evidence>
<keyword evidence="9 15" id="KW-0482">Metalloprotease</keyword>
<feature type="transmembrane region" description="Helical" evidence="15">
    <location>
        <begin position="207"/>
        <end position="226"/>
    </location>
</feature>
<evidence type="ECO:0000256" key="9">
    <source>
        <dbReference type="ARBA" id="ARBA00023049"/>
    </source>
</evidence>
<feature type="binding site" evidence="14">
    <location>
        <position position="313"/>
    </location>
    <ligand>
        <name>Zn(2+)</name>
        <dbReference type="ChEBI" id="CHEBI:29105"/>
        <note>catalytic</note>
    </ligand>
</feature>
<feature type="active site" description="Proton donor" evidence="13">
    <location>
        <position position="391"/>
    </location>
</feature>
<feature type="transmembrane region" description="Helical" evidence="15">
    <location>
        <begin position="179"/>
        <end position="201"/>
    </location>
</feature>
<reference evidence="18" key="1">
    <citation type="submission" date="2021-06" db="EMBL/GenBank/DDBJ databases">
        <authorList>
            <person name="Kallberg Y."/>
            <person name="Tangrot J."/>
            <person name="Rosling A."/>
        </authorList>
    </citation>
    <scope>NUCLEOTIDE SEQUENCE</scope>
    <source>
        <strain evidence="18">FL130A</strain>
    </source>
</reference>
<keyword evidence="8 15" id="KW-1133">Transmembrane helix</keyword>
<feature type="domain" description="CAAX prenyl protease 1 N-terminal" evidence="17">
    <location>
        <begin position="51"/>
        <end position="236"/>
    </location>
</feature>
<comment type="similarity">
    <text evidence="12 15">Belongs to the peptidase M48A family.</text>
</comment>
<gene>
    <name evidence="18" type="ORF">ALEPTO_LOCUS3352</name>
</gene>
<comment type="caution">
    <text evidence="18">The sequence shown here is derived from an EMBL/GenBank/DDBJ whole genome shotgun (WGS) entry which is preliminary data.</text>
</comment>
<evidence type="ECO:0000256" key="8">
    <source>
        <dbReference type="ARBA" id="ARBA00022989"/>
    </source>
</evidence>
<dbReference type="Pfam" id="PF01435">
    <property type="entry name" value="Peptidase_M48"/>
    <property type="match status" value="1"/>
</dbReference>
<dbReference type="GO" id="GO:0004222">
    <property type="term" value="F:metalloendopeptidase activity"/>
    <property type="evidence" value="ECO:0007669"/>
    <property type="project" value="UniProtKB-UniRule"/>
</dbReference>
<evidence type="ECO:0000256" key="6">
    <source>
        <dbReference type="ARBA" id="ARBA00022824"/>
    </source>
</evidence>
<evidence type="ECO:0000313" key="19">
    <source>
        <dbReference type="Proteomes" id="UP000789508"/>
    </source>
</evidence>
<evidence type="ECO:0000256" key="7">
    <source>
        <dbReference type="ARBA" id="ARBA00022833"/>
    </source>
</evidence>
<dbReference type="GO" id="GO:0005789">
    <property type="term" value="C:endoplasmic reticulum membrane"/>
    <property type="evidence" value="ECO:0007669"/>
    <property type="project" value="UniProtKB-SubCell"/>
</dbReference>
<evidence type="ECO:0000313" key="18">
    <source>
        <dbReference type="EMBL" id="CAG8498296.1"/>
    </source>
</evidence>
<comment type="catalytic activity">
    <reaction evidence="11 15">
        <text>Hydrolyzes the peptide bond -P2-(S-farnesyl or geranylgeranyl)C-P1'-P2'-P3'-COOH where P1' and P2' are amino acids with aliphatic side chains and P3' is any C-terminal residue.</text>
        <dbReference type="EC" id="3.4.24.84"/>
    </reaction>
</comment>
<keyword evidence="19" id="KW-1185">Reference proteome</keyword>
<proteinExistence type="inferred from homology"/>
<dbReference type="EC" id="3.4.24.84" evidence="15"/>
<evidence type="ECO:0000259" key="17">
    <source>
        <dbReference type="Pfam" id="PF16491"/>
    </source>
</evidence>
<keyword evidence="7 14" id="KW-0862">Zinc</keyword>
<dbReference type="Gene3D" id="3.30.2010.10">
    <property type="entry name" value="Metalloproteases ('zincins'), catalytic domain"/>
    <property type="match status" value="1"/>
</dbReference>